<name>A0AAD5PVB3_9CRUS</name>
<sequence>MESLYGNEGIELDEDIKAHIDVINLFKPQKRGHDSCGNSKYKAGRESSARFRYLYFCYDVVCNYSTFAKDVAKLSVGHPEHENFDRMSNEMTGFLSVLHGRTHVLHNGRWKHGAAASLGEEQKQVFAKLSRYGSVTKHMSPALMMFIRQFHHANSPTKASASRNLKNKLPGSFKTDAAWARKLMMNSTTRYNLIDTWMLSKRWQEEISKTSIQEARACAVLINEEIERVKRILASATNRFQARFKADEDEDSSDEDSSEEDENEEDEESNEIFPIDNDSEIDCHEQCDE</sequence>
<dbReference type="AlphaFoldDB" id="A0AAD5PVB3"/>
<feature type="region of interest" description="Disordered" evidence="1">
    <location>
        <begin position="243"/>
        <end position="289"/>
    </location>
</feature>
<proteinExistence type="predicted"/>
<evidence type="ECO:0000313" key="3">
    <source>
        <dbReference type="Proteomes" id="UP000820818"/>
    </source>
</evidence>
<accession>A0AAD5PVB3</accession>
<dbReference type="Proteomes" id="UP000820818">
    <property type="component" value="Linkage Group LG3"/>
</dbReference>
<comment type="caution">
    <text evidence="2">The sequence shown here is derived from an EMBL/GenBank/DDBJ whole genome shotgun (WGS) entry which is preliminary data.</text>
</comment>
<gene>
    <name evidence="2" type="ORF">GHT06_011457</name>
</gene>
<protein>
    <submittedName>
        <fullName evidence="2">Uncharacterized protein</fullName>
    </submittedName>
</protein>
<dbReference type="EMBL" id="WJBH02000003">
    <property type="protein sequence ID" value="KAI9560522.1"/>
    <property type="molecule type" value="Genomic_DNA"/>
</dbReference>
<dbReference type="PANTHER" id="PTHR33104:SF2">
    <property type="entry name" value="CXC3 LIKE CYSTEINE CLUSTER DOMAIN-CONTAINING PROTEIN"/>
    <property type="match status" value="1"/>
</dbReference>
<organism evidence="2 3">
    <name type="scientific">Daphnia sinensis</name>
    <dbReference type="NCBI Taxonomy" id="1820382"/>
    <lineage>
        <taxon>Eukaryota</taxon>
        <taxon>Metazoa</taxon>
        <taxon>Ecdysozoa</taxon>
        <taxon>Arthropoda</taxon>
        <taxon>Crustacea</taxon>
        <taxon>Branchiopoda</taxon>
        <taxon>Diplostraca</taxon>
        <taxon>Cladocera</taxon>
        <taxon>Anomopoda</taxon>
        <taxon>Daphniidae</taxon>
        <taxon>Daphnia</taxon>
        <taxon>Daphnia similis group</taxon>
    </lineage>
</organism>
<evidence type="ECO:0000313" key="2">
    <source>
        <dbReference type="EMBL" id="KAI9560522.1"/>
    </source>
</evidence>
<reference evidence="2 3" key="1">
    <citation type="submission" date="2022-05" db="EMBL/GenBank/DDBJ databases">
        <title>A multi-omics perspective on studying reproductive biology in Daphnia sinensis.</title>
        <authorList>
            <person name="Jia J."/>
        </authorList>
    </citation>
    <scope>NUCLEOTIDE SEQUENCE [LARGE SCALE GENOMIC DNA]</scope>
    <source>
        <strain evidence="2 3">WSL</strain>
    </source>
</reference>
<feature type="compositionally biased region" description="Acidic residues" evidence="1">
    <location>
        <begin position="247"/>
        <end position="270"/>
    </location>
</feature>
<dbReference type="PANTHER" id="PTHR33104">
    <property type="entry name" value="SI:DKEY-29D5.2"/>
    <property type="match status" value="1"/>
</dbReference>
<keyword evidence="3" id="KW-1185">Reference proteome</keyword>
<evidence type="ECO:0000256" key="1">
    <source>
        <dbReference type="SAM" id="MobiDB-lite"/>
    </source>
</evidence>